<dbReference type="HOGENOM" id="CLU_3051613_0_0_1"/>
<name>A0A015MMD2_RHIIW</name>
<comment type="caution">
    <text evidence="1">The sequence shown here is derived from an EMBL/GenBank/DDBJ whole genome shotgun (WGS) entry which is preliminary data.</text>
</comment>
<proteinExistence type="predicted"/>
<dbReference type="AlphaFoldDB" id="A0A015MMD2"/>
<dbReference type="Proteomes" id="UP000022910">
    <property type="component" value="Unassembled WGS sequence"/>
</dbReference>
<sequence>MSVKWHCRQNRDGSEKCDVDKIMASGQNDVGKFYKMGGYMLFMSEFIQITIIER</sequence>
<protein>
    <submittedName>
        <fullName evidence="1">Uncharacterized protein</fullName>
    </submittedName>
</protein>
<reference evidence="1 2" key="1">
    <citation type="submission" date="2014-02" db="EMBL/GenBank/DDBJ databases">
        <title>Single nucleus genome sequencing reveals high similarity among nuclei of an endomycorrhizal fungus.</title>
        <authorList>
            <person name="Lin K."/>
            <person name="Geurts R."/>
            <person name="Zhang Z."/>
            <person name="Limpens E."/>
            <person name="Saunders D.G."/>
            <person name="Mu D."/>
            <person name="Pang E."/>
            <person name="Cao H."/>
            <person name="Cha H."/>
            <person name="Lin T."/>
            <person name="Zhou Q."/>
            <person name="Shang Y."/>
            <person name="Li Y."/>
            <person name="Ivanov S."/>
            <person name="Sharma T."/>
            <person name="Velzen R.V."/>
            <person name="Ruijter N.D."/>
            <person name="Aanen D.K."/>
            <person name="Win J."/>
            <person name="Kamoun S."/>
            <person name="Bisseling T."/>
            <person name="Huang S."/>
        </authorList>
    </citation>
    <scope>NUCLEOTIDE SEQUENCE [LARGE SCALE GENOMIC DNA]</scope>
    <source>
        <strain evidence="2">DAOM197198w</strain>
    </source>
</reference>
<accession>A0A015MMD2</accession>
<organism evidence="1 2">
    <name type="scientific">Rhizophagus irregularis (strain DAOM 197198w)</name>
    <name type="common">Glomus intraradices</name>
    <dbReference type="NCBI Taxonomy" id="1432141"/>
    <lineage>
        <taxon>Eukaryota</taxon>
        <taxon>Fungi</taxon>
        <taxon>Fungi incertae sedis</taxon>
        <taxon>Mucoromycota</taxon>
        <taxon>Glomeromycotina</taxon>
        <taxon>Glomeromycetes</taxon>
        <taxon>Glomerales</taxon>
        <taxon>Glomeraceae</taxon>
        <taxon>Rhizophagus</taxon>
    </lineage>
</organism>
<dbReference type="EMBL" id="JEMT01017458">
    <property type="protein sequence ID" value="EXX67993.1"/>
    <property type="molecule type" value="Genomic_DNA"/>
</dbReference>
<evidence type="ECO:0000313" key="2">
    <source>
        <dbReference type="Proteomes" id="UP000022910"/>
    </source>
</evidence>
<keyword evidence="2" id="KW-1185">Reference proteome</keyword>
<evidence type="ECO:0000313" key="1">
    <source>
        <dbReference type="EMBL" id="EXX67993.1"/>
    </source>
</evidence>
<gene>
    <name evidence="1" type="ORF">RirG_109140</name>
</gene>